<sequence length="573" mass="66856">MKKPLPIGVDNFEKIVTDGYYYIDKTMLIKELLDLKGEVNLFTRPRRFGKTLNLSMLRYFFEDTGDEKANERNKSLFQGMKIMEAGESCTDQIGMYPVFELTLKSAKQEDYDMAVYMIQNAVSVEFERHRHIVEGEKEYLSAREYEQYTAIAEGKAEEKTLRNSLQLFCQCMYKITGKKTVILIDEYDVPLESAYFSGFYDKMAGFIRSLFEAALKTNQYLQFAVITGCLRISKESIFTGLNHLKIISILDQRYSEHFGFTEAEVRQMMAYYGIESRFSVMKEWYDGYAFGNTEVYNPWSVINFMYDLYADVNAFPRPYWINTSSNDIIKDLVARSDREMKGQIETILSGETLDIQVHEEVTYGDMHSNEESLWNFLYFTGYLTKESEYFKESSIFLRVRIPNVEVKTIYQNTILNWMKDVIKKEDFRDLYQAMEDGNAQRMADILNGQLFRTISFYDSAENFYHGFLAGILSQSENYLVKSNRESGNGRSDIMVKSPSLRGRSFILELKVSDSIDDLERDAERALQQIYDKKYAEELRTEGYRRIDCYGVSFFRKDCEIRFGGGQSVSMLSK</sequence>
<dbReference type="Proteomes" id="UP000304953">
    <property type="component" value="Unassembled WGS sequence"/>
</dbReference>
<gene>
    <name evidence="1" type="ORF">E5329_11760</name>
</gene>
<protein>
    <submittedName>
        <fullName evidence="1">AAA family ATPase</fullName>
    </submittedName>
</protein>
<comment type="caution">
    <text evidence="1">The sequence shown here is derived from an EMBL/GenBank/DDBJ whole genome shotgun (WGS) entry which is preliminary data.</text>
</comment>
<dbReference type="EMBL" id="SRYA01000021">
    <property type="protein sequence ID" value="TGY95989.1"/>
    <property type="molecule type" value="Genomic_DNA"/>
</dbReference>
<keyword evidence="2" id="KW-1185">Reference proteome</keyword>
<name>A0AC61RVH7_9FIRM</name>
<reference evidence="1" key="1">
    <citation type="submission" date="2019-04" db="EMBL/GenBank/DDBJ databases">
        <title>Microbes associate with the intestines of laboratory mice.</title>
        <authorList>
            <person name="Navarre W."/>
            <person name="Wong E."/>
            <person name="Huang K."/>
            <person name="Tropini C."/>
            <person name="Ng K."/>
            <person name="Yu B."/>
        </authorList>
    </citation>
    <scope>NUCLEOTIDE SEQUENCE</scope>
    <source>
        <strain evidence="1">NM01_1-7b</strain>
    </source>
</reference>
<accession>A0AC61RVH7</accession>
<evidence type="ECO:0000313" key="1">
    <source>
        <dbReference type="EMBL" id="TGY95989.1"/>
    </source>
</evidence>
<proteinExistence type="predicted"/>
<evidence type="ECO:0000313" key="2">
    <source>
        <dbReference type="Proteomes" id="UP000304953"/>
    </source>
</evidence>
<organism evidence="1 2">
    <name type="scientific">Petralouisia muris</name>
    <dbReference type="NCBI Taxonomy" id="3032872"/>
    <lineage>
        <taxon>Bacteria</taxon>
        <taxon>Bacillati</taxon>
        <taxon>Bacillota</taxon>
        <taxon>Clostridia</taxon>
        <taxon>Lachnospirales</taxon>
        <taxon>Lachnospiraceae</taxon>
        <taxon>Petralouisia</taxon>
    </lineage>
</organism>